<organism evidence="1">
    <name type="scientific">Anguilla anguilla</name>
    <name type="common">European freshwater eel</name>
    <name type="synonym">Muraena anguilla</name>
    <dbReference type="NCBI Taxonomy" id="7936"/>
    <lineage>
        <taxon>Eukaryota</taxon>
        <taxon>Metazoa</taxon>
        <taxon>Chordata</taxon>
        <taxon>Craniata</taxon>
        <taxon>Vertebrata</taxon>
        <taxon>Euteleostomi</taxon>
        <taxon>Actinopterygii</taxon>
        <taxon>Neopterygii</taxon>
        <taxon>Teleostei</taxon>
        <taxon>Anguilliformes</taxon>
        <taxon>Anguillidae</taxon>
        <taxon>Anguilla</taxon>
    </lineage>
</organism>
<accession>A0A0E9XEH2</accession>
<sequence length="43" mass="4758">MRHNKNNNVPVNNQMPPVTRLADSVLSLAVLCYCYPAIGSSRL</sequence>
<proteinExistence type="predicted"/>
<reference evidence="1" key="2">
    <citation type="journal article" date="2015" name="Fish Shellfish Immunol.">
        <title>Early steps in the European eel (Anguilla anguilla)-Vibrio vulnificus interaction in the gills: Role of the RtxA13 toxin.</title>
        <authorList>
            <person name="Callol A."/>
            <person name="Pajuelo D."/>
            <person name="Ebbesson L."/>
            <person name="Teles M."/>
            <person name="MacKenzie S."/>
            <person name="Amaro C."/>
        </authorList>
    </citation>
    <scope>NUCLEOTIDE SEQUENCE</scope>
</reference>
<reference evidence="1" key="1">
    <citation type="submission" date="2014-11" db="EMBL/GenBank/DDBJ databases">
        <authorList>
            <person name="Amaro Gonzalez C."/>
        </authorList>
    </citation>
    <scope>NUCLEOTIDE SEQUENCE</scope>
</reference>
<evidence type="ECO:0000313" key="1">
    <source>
        <dbReference type="EMBL" id="JAI01035.1"/>
    </source>
</evidence>
<protein>
    <submittedName>
        <fullName evidence="1">Uncharacterized protein</fullName>
    </submittedName>
</protein>
<name>A0A0E9XEH2_ANGAN</name>
<dbReference type="EMBL" id="GBXM01007543">
    <property type="protein sequence ID" value="JAI01035.1"/>
    <property type="molecule type" value="Transcribed_RNA"/>
</dbReference>
<dbReference type="AlphaFoldDB" id="A0A0E9XEH2"/>